<keyword evidence="2" id="KW-0808">Transferase</keyword>
<feature type="domain" description="DJ-1/PfpI" evidence="1">
    <location>
        <begin position="120"/>
        <end position="222"/>
    </location>
</feature>
<gene>
    <name evidence="2" type="ORF">K458DRAFT_359906</name>
</gene>
<dbReference type="PANTHER" id="PTHR43130:SF15">
    <property type="entry name" value="THIJ_PFPI FAMILY PROTEIN (AFU_ORTHOLOGUE AFUA_5G14240)"/>
    <property type="match status" value="1"/>
</dbReference>
<dbReference type="SUPFAM" id="SSF52317">
    <property type="entry name" value="Class I glutamine amidotransferase-like"/>
    <property type="match status" value="1"/>
</dbReference>
<accession>A0A6G1JEP3</accession>
<dbReference type="InterPro" id="IPR029062">
    <property type="entry name" value="Class_I_gatase-like"/>
</dbReference>
<organism evidence="2 3">
    <name type="scientific">Lentithecium fluviatile CBS 122367</name>
    <dbReference type="NCBI Taxonomy" id="1168545"/>
    <lineage>
        <taxon>Eukaryota</taxon>
        <taxon>Fungi</taxon>
        <taxon>Dikarya</taxon>
        <taxon>Ascomycota</taxon>
        <taxon>Pezizomycotina</taxon>
        <taxon>Dothideomycetes</taxon>
        <taxon>Pleosporomycetidae</taxon>
        <taxon>Pleosporales</taxon>
        <taxon>Massarineae</taxon>
        <taxon>Lentitheciaceae</taxon>
        <taxon>Lentithecium</taxon>
    </lineage>
</organism>
<protein>
    <submittedName>
        <fullName evidence="2">Class I glutamine amidotransferase-like protein</fullName>
    </submittedName>
</protein>
<dbReference type="Gene3D" id="3.40.50.880">
    <property type="match status" value="1"/>
</dbReference>
<dbReference type="OrthoDB" id="543156at2759"/>
<evidence type="ECO:0000259" key="1">
    <source>
        <dbReference type="Pfam" id="PF01965"/>
    </source>
</evidence>
<dbReference type="PANTHER" id="PTHR43130">
    <property type="entry name" value="ARAC-FAMILY TRANSCRIPTIONAL REGULATOR"/>
    <property type="match status" value="1"/>
</dbReference>
<dbReference type="InterPro" id="IPR052158">
    <property type="entry name" value="INH-QAR"/>
</dbReference>
<dbReference type="AlphaFoldDB" id="A0A6G1JEP3"/>
<keyword evidence="2" id="KW-0315">Glutamine amidotransferase</keyword>
<dbReference type="InterPro" id="IPR002818">
    <property type="entry name" value="DJ-1/PfpI"/>
</dbReference>
<dbReference type="CDD" id="cd03139">
    <property type="entry name" value="GATase1_PfpI_2"/>
    <property type="match status" value="1"/>
</dbReference>
<sequence length="264" mass="28097">MATLAHAGPPIANTTALPKHIGILVAPSITPIDMFGPLDVFTAIAMYYVNETGPMQLSIITANDTPATTSPPLKGVDFGVKLWSTVTVDHYLEMAAKGFSMDHAAECNSTEMQSGTPLSPIDVLLVPGGGGTRGNVDKEISFVKAVYPSLQYLISVCTGSTIIARAGILDGKKATTNKKAWKWATTFGTNVEYIPAARWVKDGNIYTGSGVSAATDTAYAFVAEVYGEPVAQWIADASEYTRWTNASYDPFAERWGAGTNETKS</sequence>
<evidence type="ECO:0000313" key="2">
    <source>
        <dbReference type="EMBL" id="KAF2688908.1"/>
    </source>
</evidence>
<dbReference type="EMBL" id="MU005573">
    <property type="protein sequence ID" value="KAF2688908.1"/>
    <property type="molecule type" value="Genomic_DNA"/>
</dbReference>
<proteinExistence type="predicted"/>
<dbReference type="GO" id="GO:0016740">
    <property type="term" value="F:transferase activity"/>
    <property type="evidence" value="ECO:0007669"/>
    <property type="project" value="UniProtKB-KW"/>
</dbReference>
<reference evidence="2" key="1">
    <citation type="journal article" date="2020" name="Stud. Mycol.">
        <title>101 Dothideomycetes genomes: a test case for predicting lifestyles and emergence of pathogens.</title>
        <authorList>
            <person name="Haridas S."/>
            <person name="Albert R."/>
            <person name="Binder M."/>
            <person name="Bloem J."/>
            <person name="Labutti K."/>
            <person name="Salamov A."/>
            <person name="Andreopoulos B."/>
            <person name="Baker S."/>
            <person name="Barry K."/>
            <person name="Bills G."/>
            <person name="Bluhm B."/>
            <person name="Cannon C."/>
            <person name="Castanera R."/>
            <person name="Culley D."/>
            <person name="Daum C."/>
            <person name="Ezra D."/>
            <person name="Gonzalez J."/>
            <person name="Henrissat B."/>
            <person name="Kuo A."/>
            <person name="Liang C."/>
            <person name="Lipzen A."/>
            <person name="Lutzoni F."/>
            <person name="Magnuson J."/>
            <person name="Mondo S."/>
            <person name="Nolan M."/>
            <person name="Ohm R."/>
            <person name="Pangilinan J."/>
            <person name="Park H.-J."/>
            <person name="Ramirez L."/>
            <person name="Alfaro M."/>
            <person name="Sun H."/>
            <person name="Tritt A."/>
            <person name="Yoshinaga Y."/>
            <person name="Zwiers L.-H."/>
            <person name="Turgeon B."/>
            <person name="Goodwin S."/>
            <person name="Spatafora J."/>
            <person name="Crous P."/>
            <person name="Grigoriev I."/>
        </authorList>
    </citation>
    <scope>NUCLEOTIDE SEQUENCE</scope>
    <source>
        <strain evidence="2">CBS 122367</strain>
    </source>
</reference>
<keyword evidence="3" id="KW-1185">Reference proteome</keyword>
<evidence type="ECO:0000313" key="3">
    <source>
        <dbReference type="Proteomes" id="UP000799291"/>
    </source>
</evidence>
<name>A0A6G1JEP3_9PLEO</name>
<dbReference type="Pfam" id="PF01965">
    <property type="entry name" value="DJ-1_PfpI"/>
    <property type="match status" value="1"/>
</dbReference>
<dbReference type="Proteomes" id="UP000799291">
    <property type="component" value="Unassembled WGS sequence"/>
</dbReference>